<evidence type="ECO:0000256" key="1">
    <source>
        <dbReference type="ARBA" id="ARBA00011900"/>
    </source>
</evidence>
<dbReference type="SUPFAM" id="SSF53335">
    <property type="entry name" value="S-adenosyl-L-methionine-dependent methyltransferases"/>
    <property type="match status" value="1"/>
</dbReference>
<dbReference type="Proteomes" id="UP000610373">
    <property type="component" value="Unassembled WGS sequence"/>
</dbReference>
<reference evidence="9" key="1">
    <citation type="submission" date="2020-10" db="EMBL/GenBank/DDBJ databases">
        <authorList>
            <person name="Hahn C.J."/>
            <person name="Laso-Perez R."/>
            <person name="Vulcano F."/>
            <person name="Vaziourakis K.-M."/>
            <person name="Stokke R."/>
            <person name="Steen I.H."/>
            <person name="Teske A."/>
            <person name="Boetius A."/>
            <person name="Liebeke M."/>
            <person name="Amann R."/>
            <person name="Knittel K."/>
        </authorList>
    </citation>
    <scope>NUCLEOTIDE SEQUENCE</scope>
    <source>
        <strain evidence="9">Gfbio:e3339647-f889-4370-9287-4fb5cb688e4c:AG392O15_GoMArc1</strain>
    </source>
</reference>
<evidence type="ECO:0000313" key="10">
    <source>
        <dbReference type="Proteomes" id="UP000610373"/>
    </source>
</evidence>
<dbReference type="PANTHER" id="PTHR42933">
    <property type="entry name" value="SLR6095 PROTEIN"/>
    <property type="match status" value="1"/>
</dbReference>
<dbReference type="GO" id="GO:0009307">
    <property type="term" value="P:DNA restriction-modification system"/>
    <property type="evidence" value="ECO:0007669"/>
    <property type="project" value="UniProtKB-KW"/>
</dbReference>
<feature type="region of interest" description="Disordered" evidence="7">
    <location>
        <begin position="358"/>
        <end position="377"/>
    </location>
</feature>
<dbReference type="AlphaFoldDB" id="A0A811TER8"/>
<evidence type="ECO:0000313" key="9">
    <source>
        <dbReference type="EMBL" id="CAD6493007.1"/>
    </source>
</evidence>
<comment type="caution">
    <text evidence="9">The sequence shown here is derived from an EMBL/GenBank/DDBJ whole genome shotgun (WGS) entry which is preliminary data.</text>
</comment>
<evidence type="ECO:0000256" key="7">
    <source>
        <dbReference type="SAM" id="MobiDB-lite"/>
    </source>
</evidence>
<evidence type="ECO:0000256" key="3">
    <source>
        <dbReference type="ARBA" id="ARBA00022679"/>
    </source>
</evidence>
<dbReference type="GO" id="GO:0008170">
    <property type="term" value="F:N-methyltransferase activity"/>
    <property type="evidence" value="ECO:0007669"/>
    <property type="project" value="InterPro"/>
</dbReference>
<dbReference type="EMBL" id="CAJHIO010000023">
    <property type="protein sequence ID" value="CAD6493007.1"/>
    <property type="molecule type" value="Genomic_DNA"/>
</dbReference>
<keyword evidence="4" id="KW-0949">S-adenosyl-L-methionine</keyword>
<feature type="domain" description="DNA methylase adenine-specific" evidence="8">
    <location>
        <begin position="7"/>
        <end position="226"/>
    </location>
</feature>
<name>A0A811TER8_9EURY</name>
<dbReference type="PANTHER" id="PTHR42933:SF3">
    <property type="entry name" value="TYPE I RESTRICTION ENZYME MJAVIII METHYLASE SUBUNIT"/>
    <property type="match status" value="1"/>
</dbReference>
<dbReference type="Gene3D" id="3.40.50.150">
    <property type="entry name" value="Vaccinia Virus protein VP39"/>
    <property type="match status" value="1"/>
</dbReference>
<comment type="catalytic activity">
    <reaction evidence="6">
        <text>a 2'-deoxyadenosine in DNA + S-adenosyl-L-methionine = an N(6)-methyl-2'-deoxyadenosine in DNA + S-adenosyl-L-homocysteine + H(+)</text>
        <dbReference type="Rhea" id="RHEA:15197"/>
        <dbReference type="Rhea" id="RHEA-COMP:12418"/>
        <dbReference type="Rhea" id="RHEA-COMP:12419"/>
        <dbReference type="ChEBI" id="CHEBI:15378"/>
        <dbReference type="ChEBI" id="CHEBI:57856"/>
        <dbReference type="ChEBI" id="CHEBI:59789"/>
        <dbReference type="ChEBI" id="CHEBI:90615"/>
        <dbReference type="ChEBI" id="CHEBI:90616"/>
        <dbReference type="EC" id="2.1.1.72"/>
    </reaction>
</comment>
<dbReference type="GO" id="GO:0003677">
    <property type="term" value="F:DNA binding"/>
    <property type="evidence" value="ECO:0007669"/>
    <property type="project" value="InterPro"/>
</dbReference>
<evidence type="ECO:0000256" key="4">
    <source>
        <dbReference type="ARBA" id="ARBA00022691"/>
    </source>
</evidence>
<dbReference type="EC" id="2.1.1.72" evidence="1"/>
<proteinExistence type="predicted"/>
<dbReference type="Pfam" id="PF02384">
    <property type="entry name" value="N6_Mtase"/>
    <property type="match status" value="1"/>
</dbReference>
<evidence type="ECO:0000256" key="2">
    <source>
        <dbReference type="ARBA" id="ARBA00022603"/>
    </source>
</evidence>
<dbReference type="GO" id="GO:0009007">
    <property type="term" value="F:site-specific DNA-methyltransferase (adenine-specific) activity"/>
    <property type="evidence" value="ECO:0007669"/>
    <property type="project" value="UniProtKB-EC"/>
</dbReference>
<keyword evidence="5" id="KW-0680">Restriction system</keyword>
<sequence length="452" mass="51711">MLSVSEEYVRELNPDAMLEVFGQDYNPQAYAICESDMMIKGQNLDNIHKADSFTEDLMPEKTFDYMLANPPFGVKWESEANFIKKEHEEQGFGGRFGAGLPRINDGSFLFLQHMISKMKDPLDGGTRLAIVFNGSPLFTGSAGSGESNIRRWIIENDWLEAIVALPDQLFYNTGISTYLWIVTNRKEEHRRGKIQLIDATSFFTKMRKSLGNKRNEISDIQRDEITRLHGDFMEGEYVKIFDNSDFGYHRITVERPLWLNFTVNEEHLDRLREAKPFVNLAKSKKRKDTTAAEAEIAEGERMQQAILDALGELSSEGVIKNRDRFSALLKAAFNGAEPSLPASLFKAILMALSERDETADACTDKKGNPEPDSDLRDYENVPLREDINEYMAREVLPHVPDAWVDESKTKVGYEINFNRYFYKYTPPQPLEVIEADLKIIEKEIADMLEEVV</sequence>
<dbReference type="InterPro" id="IPR051537">
    <property type="entry name" value="DNA_Adenine_Mtase"/>
</dbReference>
<dbReference type="InterPro" id="IPR003356">
    <property type="entry name" value="DNA_methylase_A-5"/>
</dbReference>
<dbReference type="GO" id="GO:0032259">
    <property type="term" value="P:methylation"/>
    <property type="evidence" value="ECO:0007669"/>
    <property type="project" value="UniProtKB-KW"/>
</dbReference>
<keyword evidence="2 9" id="KW-0489">Methyltransferase</keyword>
<evidence type="ECO:0000256" key="5">
    <source>
        <dbReference type="ARBA" id="ARBA00022747"/>
    </source>
</evidence>
<organism evidence="9 10">
    <name type="scientific">Candidatus Argoarchaeum ethanivorans</name>
    <dbReference type="NCBI Taxonomy" id="2608793"/>
    <lineage>
        <taxon>Archaea</taxon>
        <taxon>Methanobacteriati</taxon>
        <taxon>Methanobacteriota</taxon>
        <taxon>Stenosarchaea group</taxon>
        <taxon>Methanomicrobia</taxon>
        <taxon>Methanosarcinales</taxon>
        <taxon>Methanosarcinales incertae sedis</taxon>
        <taxon>GOM Arc I cluster</taxon>
        <taxon>Candidatus Argoarchaeum</taxon>
    </lineage>
</organism>
<gene>
    <name evidence="9" type="ORF">CHKLHMKO_00388</name>
</gene>
<dbReference type="CDD" id="cd02440">
    <property type="entry name" value="AdoMet_MTases"/>
    <property type="match status" value="1"/>
</dbReference>
<accession>A0A811TER8</accession>
<dbReference type="InterPro" id="IPR029063">
    <property type="entry name" value="SAM-dependent_MTases_sf"/>
</dbReference>
<evidence type="ECO:0000259" key="8">
    <source>
        <dbReference type="Pfam" id="PF02384"/>
    </source>
</evidence>
<dbReference type="PROSITE" id="PS00092">
    <property type="entry name" value="N6_MTASE"/>
    <property type="match status" value="1"/>
</dbReference>
<dbReference type="InterPro" id="IPR002052">
    <property type="entry name" value="DNA_methylase_N6_adenine_CS"/>
</dbReference>
<evidence type="ECO:0000256" key="6">
    <source>
        <dbReference type="ARBA" id="ARBA00047942"/>
    </source>
</evidence>
<protein>
    <recommendedName>
        <fullName evidence="1">site-specific DNA-methyltransferase (adenine-specific)</fullName>
        <ecNumber evidence="1">2.1.1.72</ecNumber>
    </recommendedName>
</protein>
<keyword evidence="3" id="KW-0808">Transferase</keyword>